<dbReference type="Pfam" id="PF07729">
    <property type="entry name" value="FCD"/>
    <property type="match status" value="1"/>
</dbReference>
<evidence type="ECO:0000256" key="2">
    <source>
        <dbReference type="ARBA" id="ARBA00023125"/>
    </source>
</evidence>
<dbReference type="InterPro" id="IPR000524">
    <property type="entry name" value="Tscrpt_reg_HTH_GntR"/>
</dbReference>
<evidence type="ECO:0000259" key="4">
    <source>
        <dbReference type="PROSITE" id="PS50949"/>
    </source>
</evidence>
<evidence type="ECO:0000256" key="1">
    <source>
        <dbReference type="ARBA" id="ARBA00023015"/>
    </source>
</evidence>
<dbReference type="PANTHER" id="PTHR43537">
    <property type="entry name" value="TRANSCRIPTIONAL REGULATOR, GNTR FAMILY"/>
    <property type="match status" value="1"/>
</dbReference>
<keyword evidence="2 5" id="KW-0238">DNA-binding</keyword>
<dbReference type="Pfam" id="PF00392">
    <property type="entry name" value="GntR"/>
    <property type="match status" value="1"/>
</dbReference>
<accession>A0ABT9P2V3</accession>
<dbReference type="CDD" id="cd07377">
    <property type="entry name" value="WHTH_GntR"/>
    <property type="match status" value="1"/>
</dbReference>
<sequence>MTLSAADRVYQETKELILSGDVPPGRLISEGDVAQRMSVSRTPVREAFVRLQGEDLLELIPKRGAVVTAVPVTEAMDVLETRAALETAAVRRMSNRNDDVTALMATMAELVARQREAAAAGDIAGFAQHDVGLHAAVVSASGNRLAERFYATLADRQRRMNIGAITPDPGRMRICADEHEALAVRIRERDVAGYESALRAHLSATHLAAGQWLV</sequence>
<evidence type="ECO:0000313" key="6">
    <source>
        <dbReference type="Proteomes" id="UP001235712"/>
    </source>
</evidence>
<keyword evidence="6" id="KW-1185">Reference proteome</keyword>
<evidence type="ECO:0000256" key="3">
    <source>
        <dbReference type="ARBA" id="ARBA00023163"/>
    </source>
</evidence>
<dbReference type="SUPFAM" id="SSF46785">
    <property type="entry name" value="Winged helix' DNA-binding domain"/>
    <property type="match status" value="1"/>
</dbReference>
<dbReference type="GO" id="GO:0003677">
    <property type="term" value="F:DNA binding"/>
    <property type="evidence" value="ECO:0007669"/>
    <property type="project" value="UniProtKB-KW"/>
</dbReference>
<dbReference type="Gene3D" id="1.20.120.530">
    <property type="entry name" value="GntR ligand-binding domain-like"/>
    <property type="match status" value="1"/>
</dbReference>
<feature type="domain" description="HTH gntR-type" evidence="4">
    <location>
        <begin position="3"/>
        <end position="70"/>
    </location>
</feature>
<protein>
    <submittedName>
        <fullName evidence="5">DNA-binding GntR family transcriptional regulator</fullName>
    </submittedName>
</protein>
<dbReference type="InterPro" id="IPR036388">
    <property type="entry name" value="WH-like_DNA-bd_sf"/>
</dbReference>
<dbReference type="SMART" id="SM00895">
    <property type="entry name" value="FCD"/>
    <property type="match status" value="1"/>
</dbReference>
<reference evidence="5 6" key="1">
    <citation type="submission" date="2023-07" db="EMBL/GenBank/DDBJ databases">
        <title>Sequencing the genomes of 1000 actinobacteria strains.</title>
        <authorList>
            <person name="Klenk H.-P."/>
        </authorList>
    </citation>
    <scope>NUCLEOTIDE SEQUENCE [LARGE SCALE GENOMIC DNA]</scope>
    <source>
        <strain evidence="5 6">DSM 44388</strain>
    </source>
</reference>
<dbReference type="InterPro" id="IPR036390">
    <property type="entry name" value="WH_DNA-bd_sf"/>
</dbReference>
<dbReference type="RefSeq" id="WP_307241831.1">
    <property type="nucleotide sequence ID" value="NZ_JAUSQZ010000001.1"/>
</dbReference>
<dbReference type="InterPro" id="IPR011711">
    <property type="entry name" value="GntR_C"/>
</dbReference>
<dbReference type="EMBL" id="JAUSQZ010000001">
    <property type="protein sequence ID" value="MDP9826724.1"/>
    <property type="molecule type" value="Genomic_DNA"/>
</dbReference>
<dbReference type="PROSITE" id="PS50949">
    <property type="entry name" value="HTH_GNTR"/>
    <property type="match status" value="1"/>
</dbReference>
<dbReference type="Proteomes" id="UP001235712">
    <property type="component" value="Unassembled WGS sequence"/>
</dbReference>
<comment type="caution">
    <text evidence="5">The sequence shown here is derived from an EMBL/GenBank/DDBJ whole genome shotgun (WGS) entry which is preliminary data.</text>
</comment>
<dbReference type="SMART" id="SM00345">
    <property type="entry name" value="HTH_GNTR"/>
    <property type="match status" value="1"/>
</dbReference>
<gene>
    <name evidence="5" type="ORF">J2S57_002473</name>
</gene>
<proteinExistence type="predicted"/>
<name>A0ABT9P2V3_9ACTN</name>
<dbReference type="Gene3D" id="1.10.10.10">
    <property type="entry name" value="Winged helix-like DNA-binding domain superfamily/Winged helix DNA-binding domain"/>
    <property type="match status" value="1"/>
</dbReference>
<keyword evidence="1" id="KW-0805">Transcription regulation</keyword>
<evidence type="ECO:0000313" key="5">
    <source>
        <dbReference type="EMBL" id="MDP9826724.1"/>
    </source>
</evidence>
<dbReference type="PANTHER" id="PTHR43537:SF24">
    <property type="entry name" value="GLUCONATE OPERON TRANSCRIPTIONAL REPRESSOR"/>
    <property type="match status" value="1"/>
</dbReference>
<dbReference type="InterPro" id="IPR008920">
    <property type="entry name" value="TF_FadR/GntR_C"/>
</dbReference>
<dbReference type="SUPFAM" id="SSF48008">
    <property type="entry name" value="GntR ligand-binding domain-like"/>
    <property type="match status" value="1"/>
</dbReference>
<keyword evidence="3" id="KW-0804">Transcription</keyword>
<organism evidence="5 6">
    <name type="scientific">Kineosporia succinea</name>
    <dbReference type="NCBI Taxonomy" id="84632"/>
    <lineage>
        <taxon>Bacteria</taxon>
        <taxon>Bacillati</taxon>
        <taxon>Actinomycetota</taxon>
        <taxon>Actinomycetes</taxon>
        <taxon>Kineosporiales</taxon>
        <taxon>Kineosporiaceae</taxon>
        <taxon>Kineosporia</taxon>
    </lineage>
</organism>